<dbReference type="Proteomes" id="UP000184108">
    <property type="component" value="Unassembled WGS sequence"/>
</dbReference>
<evidence type="ECO:0000313" key="3">
    <source>
        <dbReference type="Proteomes" id="UP000184108"/>
    </source>
</evidence>
<dbReference type="EMBL" id="FQVE01000005">
    <property type="protein sequence ID" value="SHG39978.1"/>
    <property type="molecule type" value="Genomic_DNA"/>
</dbReference>
<organism evidence="2 3">
    <name type="scientific">Chryseobacterium vrystaatense</name>
    <dbReference type="NCBI Taxonomy" id="307480"/>
    <lineage>
        <taxon>Bacteria</taxon>
        <taxon>Pseudomonadati</taxon>
        <taxon>Bacteroidota</taxon>
        <taxon>Flavobacteriia</taxon>
        <taxon>Flavobacteriales</taxon>
        <taxon>Weeksellaceae</taxon>
        <taxon>Chryseobacterium group</taxon>
        <taxon>Chryseobacterium</taxon>
    </lineage>
</organism>
<dbReference type="AlphaFoldDB" id="A0A1M5JHJ1"/>
<reference evidence="3" key="1">
    <citation type="submission" date="2016-11" db="EMBL/GenBank/DDBJ databases">
        <authorList>
            <person name="Varghese N."/>
            <person name="Submissions S."/>
        </authorList>
    </citation>
    <scope>NUCLEOTIDE SEQUENCE [LARGE SCALE GENOMIC DNA]</scope>
    <source>
        <strain evidence="3">YR203</strain>
    </source>
</reference>
<sequence length="415" mass="42769">MKRFQLSILCVLAGISFAIAQTGINNNAPLSTLDITAKNATGITTNVDGLLIPRVDRQRAQSMTSVPVSTLIYVNSVATGALTGTAANIDTTGYYYFNGTVWTKIDTPVNIYNSNGTLAGQRTITTNGNPLLFINGDTSTGFVTSSILGTIAATGSTRAALTLTGGAANLDIYADDANQTQINSYGNSTRLTIGTNNANPLALKANGTEKITILSNGNVGVGTATPNTRFEIASGTANTSGLKLTNLTSASPIGTGQSIGVDATGNIITVANPTPASINTATVNSTTGTDYNVNDLVATIVTGTSQSITIPAGGKSLFINFMLGIDYVGSPVGGGLATYEARLYIDGVATDCYLRTQESSAGANTQFTINTVKFLTAGSHTVDVRMIRAVNNGTTSGANMPCRPISMSFNASYIN</sequence>
<feature type="chain" id="PRO_5011979585" description="C1q domain-containing protein" evidence="1">
    <location>
        <begin position="21"/>
        <end position="415"/>
    </location>
</feature>
<evidence type="ECO:0000256" key="1">
    <source>
        <dbReference type="SAM" id="SignalP"/>
    </source>
</evidence>
<gene>
    <name evidence="2" type="ORF">SAMN02787073_4199</name>
</gene>
<accession>A0A1M5JHJ1</accession>
<proteinExistence type="predicted"/>
<evidence type="ECO:0008006" key="4">
    <source>
        <dbReference type="Google" id="ProtNLM"/>
    </source>
</evidence>
<keyword evidence="1" id="KW-0732">Signal</keyword>
<name>A0A1M5JHJ1_9FLAO</name>
<evidence type="ECO:0000313" key="2">
    <source>
        <dbReference type="EMBL" id="SHG39978.1"/>
    </source>
</evidence>
<feature type="signal peptide" evidence="1">
    <location>
        <begin position="1"/>
        <end position="20"/>
    </location>
</feature>
<protein>
    <recommendedName>
        <fullName evidence="4">C1q domain-containing protein</fullName>
    </recommendedName>
</protein>